<gene>
    <name evidence="3" type="ORF">K490DRAFT_66177</name>
</gene>
<evidence type="ECO:0000313" key="3">
    <source>
        <dbReference type="EMBL" id="KAF2086864.1"/>
    </source>
</evidence>
<feature type="transmembrane region" description="Helical" evidence="2">
    <location>
        <begin position="12"/>
        <end position="34"/>
    </location>
</feature>
<reference evidence="3" key="1">
    <citation type="journal article" date="2020" name="Stud. Mycol.">
        <title>101 Dothideomycetes genomes: a test case for predicting lifestyles and emergence of pathogens.</title>
        <authorList>
            <person name="Haridas S."/>
            <person name="Albert R."/>
            <person name="Binder M."/>
            <person name="Bloem J."/>
            <person name="Labutti K."/>
            <person name="Salamov A."/>
            <person name="Andreopoulos B."/>
            <person name="Baker S."/>
            <person name="Barry K."/>
            <person name="Bills G."/>
            <person name="Bluhm B."/>
            <person name="Cannon C."/>
            <person name="Castanera R."/>
            <person name="Culley D."/>
            <person name="Daum C."/>
            <person name="Ezra D."/>
            <person name="Gonzalez J."/>
            <person name="Henrissat B."/>
            <person name="Kuo A."/>
            <person name="Liang C."/>
            <person name="Lipzen A."/>
            <person name="Lutzoni F."/>
            <person name="Magnuson J."/>
            <person name="Mondo S."/>
            <person name="Nolan M."/>
            <person name="Ohm R."/>
            <person name="Pangilinan J."/>
            <person name="Park H.-J."/>
            <person name="Ramirez L."/>
            <person name="Alfaro M."/>
            <person name="Sun H."/>
            <person name="Tritt A."/>
            <person name="Yoshinaga Y."/>
            <person name="Zwiers L.-H."/>
            <person name="Turgeon B."/>
            <person name="Goodwin S."/>
            <person name="Spatafora J."/>
            <person name="Crous P."/>
            <person name="Grigoriev I."/>
        </authorList>
    </citation>
    <scope>NUCLEOTIDE SEQUENCE</scope>
    <source>
        <strain evidence="3">CBS 121410</strain>
    </source>
</reference>
<sequence length="88" mass="9643">MGAFASHPIAHAVLAAYIFAPVPLLLVGLVVYRLTTKQNGVTHMETSISKSSKHPETSIPKSHKHPVRNPQIIKDICNKKTTMGAFLR</sequence>
<evidence type="ECO:0000313" key="4">
    <source>
        <dbReference type="Proteomes" id="UP000799776"/>
    </source>
</evidence>
<dbReference type="Proteomes" id="UP000799776">
    <property type="component" value="Unassembled WGS sequence"/>
</dbReference>
<protein>
    <submittedName>
        <fullName evidence="3">Uncharacterized protein</fullName>
    </submittedName>
</protein>
<proteinExistence type="predicted"/>
<keyword evidence="2" id="KW-0472">Membrane</keyword>
<feature type="region of interest" description="Disordered" evidence="1">
    <location>
        <begin position="42"/>
        <end position="66"/>
    </location>
</feature>
<keyword evidence="2" id="KW-0812">Transmembrane</keyword>
<name>A0A9P4LWS7_9PEZI</name>
<organism evidence="3 4">
    <name type="scientific">Saccharata proteae CBS 121410</name>
    <dbReference type="NCBI Taxonomy" id="1314787"/>
    <lineage>
        <taxon>Eukaryota</taxon>
        <taxon>Fungi</taxon>
        <taxon>Dikarya</taxon>
        <taxon>Ascomycota</taxon>
        <taxon>Pezizomycotina</taxon>
        <taxon>Dothideomycetes</taxon>
        <taxon>Dothideomycetes incertae sedis</taxon>
        <taxon>Botryosphaeriales</taxon>
        <taxon>Saccharataceae</taxon>
        <taxon>Saccharata</taxon>
    </lineage>
</organism>
<keyword evidence="2" id="KW-1133">Transmembrane helix</keyword>
<dbReference type="AlphaFoldDB" id="A0A9P4LWS7"/>
<keyword evidence="4" id="KW-1185">Reference proteome</keyword>
<evidence type="ECO:0000256" key="1">
    <source>
        <dbReference type="SAM" id="MobiDB-lite"/>
    </source>
</evidence>
<accession>A0A9P4LWS7</accession>
<comment type="caution">
    <text evidence="3">The sequence shown here is derived from an EMBL/GenBank/DDBJ whole genome shotgun (WGS) entry which is preliminary data.</text>
</comment>
<dbReference type="EMBL" id="ML978722">
    <property type="protein sequence ID" value="KAF2086864.1"/>
    <property type="molecule type" value="Genomic_DNA"/>
</dbReference>
<evidence type="ECO:0000256" key="2">
    <source>
        <dbReference type="SAM" id="Phobius"/>
    </source>
</evidence>